<dbReference type="GO" id="GO:0008270">
    <property type="term" value="F:zinc ion binding"/>
    <property type="evidence" value="ECO:0007669"/>
    <property type="project" value="UniProtKB-KW"/>
</dbReference>
<keyword evidence="4 7" id="KW-0863">Zinc-finger</keyword>
<dbReference type="Proteomes" id="UP000092444">
    <property type="component" value="Unassembled WGS sequence"/>
</dbReference>
<reference evidence="9" key="1">
    <citation type="submission" date="2020-05" db="UniProtKB">
        <authorList>
            <consortium name="EnsemblMetazoa"/>
        </authorList>
    </citation>
    <scope>IDENTIFICATION</scope>
    <source>
        <strain evidence="9">Yale</strain>
    </source>
</reference>
<keyword evidence="10" id="KW-1185">Reference proteome</keyword>
<dbReference type="EMBL" id="CCAG010015632">
    <property type="status" value="NOT_ANNOTATED_CDS"/>
    <property type="molecule type" value="Genomic_DNA"/>
</dbReference>
<dbReference type="InterPro" id="IPR036236">
    <property type="entry name" value="Znf_C2H2_sf"/>
</dbReference>
<sequence length="261" mass="28931">MQSDIQTNHQIVGYSGTGQRPYHPSNLGSTLVPTAGAEIALNSQSLVSDTSHAICWSPGSLTQLTCYNPFNYTQSTPIDKLSDYPKVDGLSNSVCVKAQVDASAAQSKKRKREVADFAESPSSLNYAKRTQIHSTVAEVDGIKLPDGAFKCLMCDKHINVAHSSDRVHRCAACGKRFDTKQSLERHGLRHATSGKAFKCHECPKDYHRKSDLNRHIKEKHTGAPLGCHLCTRRYSRKDHLLKHINTHLNPKRRGKSLMSLS</sequence>
<dbReference type="Gene3D" id="3.30.160.60">
    <property type="entry name" value="Classic Zinc Finger"/>
    <property type="match status" value="2"/>
</dbReference>
<feature type="domain" description="C2H2-type" evidence="8">
    <location>
        <begin position="225"/>
        <end position="252"/>
    </location>
</feature>
<name>A0A1A9YUD7_GLOMM</name>
<dbReference type="PANTHER" id="PTHR24394:SF29">
    <property type="entry name" value="MYONEURIN"/>
    <property type="match status" value="1"/>
</dbReference>
<evidence type="ECO:0000256" key="6">
    <source>
        <dbReference type="ARBA" id="ARBA00023242"/>
    </source>
</evidence>
<evidence type="ECO:0000313" key="10">
    <source>
        <dbReference type="Proteomes" id="UP000092444"/>
    </source>
</evidence>
<dbReference type="PhylomeDB" id="A0A1A9YUD7"/>
<dbReference type="SMART" id="SM00355">
    <property type="entry name" value="ZnF_C2H2"/>
    <property type="match status" value="3"/>
</dbReference>
<evidence type="ECO:0000256" key="2">
    <source>
        <dbReference type="ARBA" id="ARBA00022723"/>
    </source>
</evidence>
<dbReference type="PROSITE" id="PS00028">
    <property type="entry name" value="ZINC_FINGER_C2H2_1"/>
    <property type="match status" value="3"/>
</dbReference>
<organism evidence="9 10">
    <name type="scientific">Glossina morsitans morsitans</name>
    <name type="common">Savannah tsetse fly</name>
    <dbReference type="NCBI Taxonomy" id="37546"/>
    <lineage>
        <taxon>Eukaryota</taxon>
        <taxon>Metazoa</taxon>
        <taxon>Ecdysozoa</taxon>
        <taxon>Arthropoda</taxon>
        <taxon>Hexapoda</taxon>
        <taxon>Insecta</taxon>
        <taxon>Pterygota</taxon>
        <taxon>Neoptera</taxon>
        <taxon>Endopterygota</taxon>
        <taxon>Diptera</taxon>
        <taxon>Brachycera</taxon>
        <taxon>Muscomorpha</taxon>
        <taxon>Hippoboscoidea</taxon>
        <taxon>Glossinidae</taxon>
        <taxon>Glossina</taxon>
    </lineage>
</organism>
<keyword evidence="2" id="KW-0479">Metal-binding</keyword>
<dbReference type="EnsemblMetazoa" id="GMOY002591-RA">
    <property type="protein sequence ID" value="GMOY002591-PA"/>
    <property type="gene ID" value="GMOY002591"/>
</dbReference>
<evidence type="ECO:0000259" key="8">
    <source>
        <dbReference type="PROSITE" id="PS50157"/>
    </source>
</evidence>
<dbReference type="SUPFAM" id="SSF57667">
    <property type="entry name" value="beta-beta-alpha zinc fingers"/>
    <property type="match status" value="2"/>
</dbReference>
<dbReference type="PANTHER" id="PTHR24394">
    <property type="entry name" value="ZINC FINGER PROTEIN"/>
    <property type="match status" value="1"/>
</dbReference>
<evidence type="ECO:0000256" key="1">
    <source>
        <dbReference type="ARBA" id="ARBA00004123"/>
    </source>
</evidence>
<dbReference type="InterPro" id="IPR013087">
    <property type="entry name" value="Znf_C2H2_type"/>
</dbReference>
<dbReference type="Pfam" id="PF00096">
    <property type="entry name" value="zf-C2H2"/>
    <property type="match status" value="3"/>
</dbReference>
<accession>A0A1A9YUD7</accession>
<dbReference type="AlphaFoldDB" id="A0A1A9YUD7"/>
<evidence type="ECO:0000256" key="7">
    <source>
        <dbReference type="PROSITE-ProRule" id="PRU00042"/>
    </source>
</evidence>
<comment type="subcellular location">
    <subcellularLocation>
        <location evidence="1">Nucleus</location>
    </subcellularLocation>
</comment>
<feature type="domain" description="C2H2-type" evidence="8">
    <location>
        <begin position="197"/>
        <end position="225"/>
    </location>
</feature>
<keyword evidence="5" id="KW-0862">Zinc</keyword>
<dbReference type="VEuPathDB" id="VectorBase:GMOY002591"/>
<evidence type="ECO:0000256" key="5">
    <source>
        <dbReference type="ARBA" id="ARBA00022833"/>
    </source>
</evidence>
<evidence type="ECO:0000256" key="4">
    <source>
        <dbReference type="ARBA" id="ARBA00022771"/>
    </source>
</evidence>
<keyword evidence="6" id="KW-0539">Nucleus</keyword>
<dbReference type="GO" id="GO:0005634">
    <property type="term" value="C:nucleus"/>
    <property type="evidence" value="ECO:0007669"/>
    <property type="project" value="UniProtKB-SubCell"/>
</dbReference>
<dbReference type="STRING" id="37546.A0A1A9YUD7"/>
<dbReference type="PROSITE" id="PS50157">
    <property type="entry name" value="ZINC_FINGER_C2H2_2"/>
    <property type="match status" value="3"/>
</dbReference>
<proteinExistence type="predicted"/>
<evidence type="ECO:0000256" key="3">
    <source>
        <dbReference type="ARBA" id="ARBA00022737"/>
    </source>
</evidence>
<dbReference type="GO" id="GO:0000981">
    <property type="term" value="F:DNA-binding transcription factor activity, RNA polymerase II-specific"/>
    <property type="evidence" value="ECO:0007669"/>
    <property type="project" value="TreeGrafter"/>
</dbReference>
<protein>
    <recommendedName>
        <fullName evidence="8">C2H2-type domain-containing protein</fullName>
    </recommendedName>
</protein>
<keyword evidence="3" id="KW-0677">Repeat</keyword>
<feature type="domain" description="C2H2-type" evidence="8">
    <location>
        <begin position="168"/>
        <end position="195"/>
    </location>
</feature>
<evidence type="ECO:0000313" key="9">
    <source>
        <dbReference type="EnsemblMetazoa" id="GMOY002591-PA"/>
    </source>
</evidence>